<dbReference type="Proteomes" id="UP000823842">
    <property type="component" value="Unassembled WGS sequence"/>
</dbReference>
<dbReference type="InterPro" id="IPR050682">
    <property type="entry name" value="ModA/WtpA"/>
</dbReference>
<reference evidence="7" key="2">
    <citation type="submission" date="2021-04" db="EMBL/GenBank/DDBJ databases">
        <authorList>
            <person name="Gilroy R."/>
        </authorList>
    </citation>
    <scope>NUCLEOTIDE SEQUENCE</scope>
    <source>
        <strain evidence="7">ChiSjej1B19-5720</strain>
    </source>
</reference>
<keyword evidence="2 4" id="KW-0479">Metal-binding</keyword>
<dbReference type="PIRSF" id="PIRSF004846">
    <property type="entry name" value="ModA"/>
    <property type="match status" value="1"/>
</dbReference>
<dbReference type="EMBL" id="DWYZ01000158">
    <property type="protein sequence ID" value="HJB28802.1"/>
    <property type="molecule type" value="Genomic_DNA"/>
</dbReference>
<organism evidence="7 8">
    <name type="scientific">Candidatus Blautia faecavium</name>
    <dbReference type="NCBI Taxonomy" id="2838487"/>
    <lineage>
        <taxon>Bacteria</taxon>
        <taxon>Bacillati</taxon>
        <taxon>Bacillota</taxon>
        <taxon>Clostridia</taxon>
        <taxon>Lachnospirales</taxon>
        <taxon>Lachnospiraceae</taxon>
        <taxon>Blautia</taxon>
    </lineage>
</organism>
<evidence type="ECO:0000256" key="5">
    <source>
        <dbReference type="SAM" id="MobiDB-lite"/>
    </source>
</evidence>
<evidence type="ECO:0000256" key="4">
    <source>
        <dbReference type="PIRSR" id="PIRSR004846-1"/>
    </source>
</evidence>
<gene>
    <name evidence="7" type="primary">modA</name>
    <name evidence="7" type="ORF">IAA06_08410</name>
</gene>
<dbReference type="AlphaFoldDB" id="A0A9D2LSV8"/>
<evidence type="ECO:0000256" key="3">
    <source>
        <dbReference type="ARBA" id="ARBA00022729"/>
    </source>
</evidence>
<name>A0A9D2LSV8_9FIRM</name>
<dbReference type="GO" id="GO:0030973">
    <property type="term" value="F:molybdate ion binding"/>
    <property type="evidence" value="ECO:0007669"/>
    <property type="project" value="TreeGrafter"/>
</dbReference>
<comment type="caution">
    <text evidence="7">The sequence shown here is derived from an EMBL/GenBank/DDBJ whole genome shotgun (WGS) entry which is preliminary data.</text>
</comment>
<feature type="signal peptide" evidence="6">
    <location>
        <begin position="1"/>
        <end position="24"/>
    </location>
</feature>
<dbReference type="GO" id="GO:0015689">
    <property type="term" value="P:molybdate ion transport"/>
    <property type="evidence" value="ECO:0007669"/>
    <property type="project" value="InterPro"/>
</dbReference>
<evidence type="ECO:0000313" key="8">
    <source>
        <dbReference type="Proteomes" id="UP000823842"/>
    </source>
</evidence>
<dbReference type="SUPFAM" id="SSF53850">
    <property type="entry name" value="Periplasmic binding protein-like II"/>
    <property type="match status" value="1"/>
</dbReference>
<feature type="compositionally biased region" description="Acidic residues" evidence="5">
    <location>
        <begin position="268"/>
        <end position="304"/>
    </location>
</feature>
<dbReference type="Pfam" id="PF13531">
    <property type="entry name" value="SBP_bac_11"/>
    <property type="match status" value="1"/>
</dbReference>
<feature type="binding site" evidence="4">
    <location>
        <position position="42"/>
    </location>
    <ligand>
        <name>molybdate</name>
        <dbReference type="ChEBI" id="CHEBI:36264"/>
    </ligand>
</feature>
<dbReference type="Gene3D" id="3.40.190.10">
    <property type="entry name" value="Periplasmic binding protein-like II"/>
    <property type="match status" value="2"/>
</dbReference>
<feature type="binding site" evidence="4">
    <location>
        <position position="70"/>
    </location>
    <ligand>
        <name>molybdate</name>
        <dbReference type="ChEBI" id="CHEBI:36264"/>
    </ligand>
</feature>
<dbReference type="NCBIfam" id="TIGR01256">
    <property type="entry name" value="modA"/>
    <property type="match status" value="1"/>
</dbReference>
<dbReference type="PANTHER" id="PTHR30632:SF0">
    <property type="entry name" value="SULFATE-BINDING PROTEIN"/>
    <property type="match status" value="1"/>
</dbReference>
<dbReference type="PANTHER" id="PTHR30632">
    <property type="entry name" value="MOLYBDATE-BINDING PERIPLASMIC PROTEIN"/>
    <property type="match status" value="1"/>
</dbReference>
<evidence type="ECO:0000256" key="1">
    <source>
        <dbReference type="ARBA" id="ARBA00009175"/>
    </source>
</evidence>
<accession>A0A9D2LSV8</accession>
<dbReference type="InterPro" id="IPR005950">
    <property type="entry name" value="ModA"/>
</dbReference>
<feature type="chain" id="PRO_5039381378" evidence="6">
    <location>
        <begin position="25"/>
        <end position="304"/>
    </location>
</feature>
<feature type="binding site" evidence="4">
    <location>
        <position position="195"/>
    </location>
    <ligand>
        <name>molybdate</name>
        <dbReference type="ChEBI" id="CHEBI:36264"/>
    </ligand>
</feature>
<comment type="similarity">
    <text evidence="1">Belongs to the bacterial solute-binding protein ModA family.</text>
</comment>
<keyword evidence="4" id="KW-0500">Molybdenum</keyword>
<feature type="binding site" evidence="4">
    <location>
        <position position="177"/>
    </location>
    <ligand>
        <name>molybdate</name>
        <dbReference type="ChEBI" id="CHEBI:36264"/>
    </ligand>
</feature>
<sequence length="304" mass="32531">MKKKILLMTLAGILAAGMPVSVFAAEEESEVKGEVYAFIAASLSNSMEEIQKNFNEIYPDVEIFYNADSSGTLQTQIEEGARCDIFFSAARQQMDALLEEGLAQEDTVTDLLENKVVLIKPAGGETAVTGFENITDAANLALAGESVPVGQYAREIFTNLGIMEDVEQMEINEGKNVTEVLAAVSEGSNEVGVVYATDAASVADSVEIIAEAPAGSLNTPVLYPVGMIQDSEATEDDLAAAELFLEYIKSDDAMKVFEEYGFAPYTPEDTEGTEEDTEATAEETASQEETEGTEDAEADTEAAE</sequence>
<feature type="region of interest" description="Disordered" evidence="5">
    <location>
        <begin position="263"/>
        <end position="304"/>
    </location>
</feature>
<evidence type="ECO:0000313" key="7">
    <source>
        <dbReference type="EMBL" id="HJB28802.1"/>
    </source>
</evidence>
<keyword evidence="3 6" id="KW-0732">Signal</keyword>
<evidence type="ECO:0000256" key="2">
    <source>
        <dbReference type="ARBA" id="ARBA00022723"/>
    </source>
</evidence>
<reference evidence="7" key="1">
    <citation type="journal article" date="2021" name="PeerJ">
        <title>Extensive microbial diversity within the chicken gut microbiome revealed by metagenomics and culture.</title>
        <authorList>
            <person name="Gilroy R."/>
            <person name="Ravi A."/>
            <person name="Getino M."/>
            <person name="Pursley I."/>
            <person name="Horton D.L."/>
            <person name="Alikhan N.F."/>
            <person name="Baker D."/>
            <person name="Gharbi K."/>
            <person name="Hall N."/>
            <person name="Watson M."/>
            <person name="Adriaenssens E.M."/>
            <person name="Foster-Nyarko E."/>
            <person name="Jarju S."/>
            <person name="Secka A."/>
            <person name="Antonio M."/>
            <person name="Oren A."/>
            <person name="Chaudhuri R.R."/>
            <person name="La Ragione R."/>
            <person name="Hildebrand F."/>
            <person name="Pallen M.J."/>
        </authorList>
    </citation>
    <scope>NUCLEOTIDE SEQUENCE</scope>
    <source>
        <strain evidence="7">ChiSjej1B19-5720</strain>
    </source>
</reference>
<protein>
    <submittedName>
        <fullName evidence="7">Molybdate ABC transporter substrate-binding protein</fullName>
    </submittedName>
</protein>
<dbReference type="GO" id="GO:0046872">
    <property type="term" value="F:metal ion binding"/>
    <property type="evidence" value="ECO:0007669"/>
    <property type="project" value="UniProtKB-KW"/>
</dbReference>
<proteinExistence type="inferred from homology"/>
<evidence type="ECO:0000256" key="6">
    <source>
        <dbReference type="SAM" id="SignalP"/>
    </source>
</evidence>